<organism evidence="3 4">
    <name type="scientific">Phaeocystidibacter luteus</name>
    <dbReference type="NCBI Taxonomy" id="911197"/>
    <lineage>
        <taxon>Bacteria</taxon>
        <taxon>Pseudomonadati</taxon>
        <taxon>Bacteroidota</taxon>
        <taxon>Flavobacteriia</taxon>
        <taxon>Flavobacteriales</taxon>
        <taxon>Phaeocystidibacteraceae</taxon>
        <taxon>Phaeocystidibacter</taxon>
    </lineage>
</organism>
<dbReference type="Pfam" id="PF14559">
    <property type="entry name" value="TPR_19"/>
    <property type="match status" value="1"/>
</dbReference>
<dbReference type="OrthoDB" id="1490552at2"/>
<gene>
    <name evidence="3" type="ORF">F8C67_07145</name>
</gene>
<dbReference type="SUPFAM" id="SSF48452">
    <property type="entry name" value="TPR-like"/>
    <property type="match status" value="1"/>
</dbReference>
<feature type="compositionally biased region" description="Basic and acidic residues" evidence="2">
    <location>
        <begin position="31"/>
        <end position="48"/>
    </location>
</feature>
<keyword evidence="1" id="KW-0802">TPR repeat</keyword>
<proteinExistence type="predicted"/>
<dbReference type="InterPro" id="IPR011990">
    <property type="entry name" value="TPR-like_helical_dom_sf"/>
</dbReference>
<dbReference type="EMBL" id="WBVO01000004">
    <property type="protein sequence ID" value="KAB2810356.1"/>
    <property type="molecule type" value="Genomic_DNA"/>
</dbReference>
<evidence type="ECO:0000256" key="1">
    <source>
        <dbReference type="PROSITE-ProRule" id="PRU00339"/>
    </source>
</evidence>
<feature type="repeat" description="TPR" evidence="1">
    <location>
        <begin position="92"/>
        <end position="125"/>
    </location>
</feature>
<reference evidence="3 4" key="1">
    <citation type="submission" date="2019-09" db="EMBL/GenBank/DDBJ databases">
        <title>Genomes of family Cryomorphaceae.</title>
        <authorList>
            <person name="Bowman J.P."/>
        </authorList>
    </citation>
    <scope>NUCLEOTIDE SEQUENCE [LARGE SCALE GENOMIC DNA]</scope>
    <source>
        <strain evidence="3 4">LMG 25704</strain>
    </source>
</reference>
<evidence type="ECO:0000256" key="2">
    <source>
        <dbReference type="SAM" id="MobiDB-lite"/>
    </source>
</evidence>
<dbReference type="Proteomes" id="UP000468650">
    <property type="component" value="Unassembled WGS sequence"/>
</dbReference>
<dbReference type="RefSeq" id="WP_151667145.1">
    <property type="nucleotide sequence ID" value="NZ_WBVO01000004.1"/>
</dbReference>
<keyword evidence="4" id="KW-1185">Reference proteome</keyword>
<feature type="region of interest" description="Disordered" evidence="2">
    <location>
        <begin position="31"/>
        <end position="54"/>
    </location>
</feature>
<evidence type="ECO:0000313" key="3">
    <source>
        <dbReference type="EMBL" id="KAB2810356.1"/>
    </source>
</evidence>
<protein>
    <submittedName>
        <fullName evidence="3">Uncharacterized protein</fullName>
    </submittedName>
</protein>
<dbReference type="PROSITE" id="PS50005">
    <property type="entry name" value="TPR"/>
    <property type="match status" value="1"/>
</dbReference>
<comment type="caution">
    <text evidence="3">The sequence shown here is derived from an EMBL/GenBank/DDBJ whole genome shotgun (WGS) entry which is preliminary data.</text>
</comment>
<dbReference type="InterPro" id="IPR019734">
    <property type="entry name" value="TPR_rpt"/>
</dbReference>
<dbReference type="Gene3D" id="1.25.40.10">
    <property type="entry name" value="Tetratricopeptide repeat domain"/>
    <property type="match status" value="1"/>
</dbReference>
<name>A0A6N6RGQ6_9FLAO</name>
<sequence>MKIGPIIAIVVAAAVTAFLVFSDTSLTEEEANAKRMEAEHADHDHSEHEGEDVSDLDAKVAEAVEIIETGSRPPMVAIQMLLEVVEEDPENIGALMVLGDFSVMSGQYEKAEGRYQTILALEPNNDVALNKLIGVYTTTDKVAEAKTAIQGFLEKNKNHPRSEEYNKLLESLGEQ</sequence>
<accession>A0A6N6RGQ6</accession>
<dbReference type="AlphaFoldDB" id="A0A6N6RGQ6"/>
<evidence type="ECO:0000313" key="4">
    <source>
        <dbReference type="Proteomes" id="UP000468650"/>
    </source>
</evidence>